<feature type="region of interest" description="Disordered" evidence="1">
    <location>
        <begin position="1"/>
        <end position="46"/>
    </location>
</feature>
<sequence length="302" mass="34459">MQFGKSNAEKDEQRSNARIEKASKKQVEASLSIDEKDVPKEAAGQSASLNSFRETIKDVLEEITSLEINTMIVGNIPMSKFDVQEFYMDISDKIAYKTEQGLQNVKESLLERSAQLKPKGASLPQQTSTSLLPKEAAAIEQYRAELTSYNQDLETYKSAEQIFNDRKNSLDPLAKEQFEREHACYSEISRQLAKLKIPKDASGKIISDAPMIRYFRKLWEFEQSVLNGERIFAQTKFHLDGDLTNKFIDDLFMPSKSRIDPKMTQLVFDLHRQGVENAQKQWSGLITTCVNLVKSLMPFRAQ</sequence>
<keyword evidence="3" id="KW-1185">Reference proteome</keyword>
<dbReference type="AlphaFoldDB" id="A0A9X4M532"/>
<evidence type="ECO:0000313" key="2">
    <source>
        <dbReference type="EMBL" id="MDG3493009.1"/>
    </source>
</evidence>
<dbReference type="Proteomes" id="UP001152872">
    <property type="component" value="Unassembled WGS sequence"/>
</dbReference>
<evidence type="ECO:0000313" key="3">
    <source>
        <dbReference type="Proteomes" id="UP001152872"/>
    </source>
</evidence>
<protein>
    <submittedName>
        <fullName evidence="2">Uncharacterized protein</fullName>
    </submittedName>
</protein>
<evidence type="ECO:0000256" key="1">
    <source>
        <dbReference type="SAM" id="MobiDB-lite"/>
    </source>
</evidence>
<reference evidence="2" key="1">
    <citation type="submission" date="2019-05" db="EMBL/GenBank/DDBJ databases">
        <title>Whole genome sequencing of Pseudanabaena catenata USMAC16.</title>
        <authorList>
            <person name="Khan Z."/>
            <person name="Omar W.M."/>
            <person name="Convey P."/>
            <person name="Merican F."/>
            <person name="Najimudin N."/>
        </authorList>
    </citation>
    <scope>NUCLEOTIDE SEQUENCE</scope>
    <source>
        <strain evidence="2">USMAC16</strain>
    </source>
</reference>
<comment type="caution">
    <text evidence="2">The sequence shown here is derived from an EMBL/GenBank/DDBJ whole genome shotgun (WGS) entry which is preliminary data.</text>
</comment>
<dbReference type="RefSeq" id="WP_009625035.1">
    <property type="nucleotide sequence ID" value="NZ_VBTY01000002.1"/>
</dbReference>
<accession>A0A9X4M532</accession>
<feature type="compositionally biased region" description="Basic and acidic residues" evidence="1">
    <location>
        <begin position="7"/>
        <end position="40"/>
    </location>
</feature>
<dbReference type="EMBL" id="VBTY01000002">
    <property type="protein sequence ID" value="MDG3493009.1"/>
    <property type="molecule type" value="Genomic_DNA"/>
</dbReference>
<name>A0A9X4M532_9CYAN</name>
<proteinExistence type="predicted"/>
<organism evidence="2 3">
    <name type="scientific">Pseudanabaena catenata USMAC16</name>
    <dbReference type="NCBI Taxonomy" id="1855837"/>
    <lineage>
        <taxon>Bacteria</taxon>
        <taxon>Bacillati</taxon>
        <taxon>Cyanobacteriota</taxon>
        <taxon>Cyanophyceae</taxon>
        <taxon>Pseudanabaenales</taxon>
        <taxon>Pseudanabaenaceae</taxon>
        <taxon>Pseudanabaena</taxon>
    </lineage>
</organism>
<gene>
    <name evidence="2" type="ORF">FEV09_00395</name>
</gene>